<keyword evidence="1" id="KW-0547">Nucleotide-binding</keyword>
<protein>
    <recommendedName>
        <fullName evidence="3">HTH luxR-type domain-containing protein</fullName>
    </recommendedName>
</protein>
<keyword evidence="2" id="KW-0067">ATP-binding</keyword>
<dbReference type="InterPro" id="IPR016032">
    <property type="entry name" value="Sig_transdc_resp-reg_C-effctor"/>
</dbReference>
<dbReference type="InterPro" id="IPR027417">
    <property type="entry name" value="P-loop_NTPase"/>
</dbReference>
<organism evidence="4 5">
    <name type="scientific">Microbacterium testaceum</name>
    <name type="common">Aureobacterium testaceum</name>
    <name type="synonym">Brevibacterium testaceum</name>
    <dbReference type="NCBI Taxonomy" id="2033"/>
    <lineage>
        <taxon>Bacteria</taxon>
        <taxon>Bacillati</taxon>
        <taxon>Actinomycetota</taxon>
        <taxon>Actinomycetes</taxon>
        <taxon>Micrococcales</taxon>
        <taxon>Microbacteriaceae</taxon>
        <taxon>Microbacterium</taxon>
    </lineage>
</organism>
<dbReference type="GO" id="GO:0004016">
    <property type="term" value="F:adenylate cyclase activity"/>
    <property type="evidence" value="ECO:0007669"/>
    <property type="project" value="TreeGrafter"/>
</dbReference>
<reference evidence="4 5" key="1">
    <citation type="submission" date="2019-06" db="EMBL/GenBank/DDBJ databases">
        <title>Whole genome shotgun sequence of Microbacterium testaceum NBRC 12675.</title>
        <authorList>
            <person name="Hosoyama A."/>
            <person name="Uohara A."/>
            <person name="Ohji S."/>
            <person name="Ichikawa N."/>
        </authorList>
    </citation>
    <scope>NUCLEOTIDE SEQUENCE [LARGE SCALE GENOMIC DNA]</scope>
    <source>
        <strain evidence="4 5">NBRC 12675</strain>
    </source>
</reference>
<dbReference type="PANTHER" id="PTHR16305:SF28">
    <property type="entry name" value="GUANYLATE CYCLASE DOMAIN-CONTAINING PROTEIN"/>
    <property type="match status" value="1"/>
</dbReference>
<dbReference type="Proteomes" id="UP000319525">
    <property type="component" value="Unassembled WGS sequence"/>
</dbReference>
<dbReference type="GO" id="GO:0005524">
    <property type="term" value="F:ATP binding"/>
    <property type="evidence" value="ECO:0007669"/>
    <property type="project" value="UniProtKB-KW"/>
</dbReference>
<dbReference type="GO" id="GO:0003677">
    <property type="term" value="F:DNA binding"/>
    <property type="evidence" value="ECO:0007669"/>
    <property type="project" value="InterPro"/>
</dbReference>
<dbReference type="PROSITE" id="PS50043">
    <property type="entry name" value="HTH_LUXR_2"/>
    <property type="match status" value="1"/>
</dbReference>
<dbReference type="InterPro" id="IPR041664">
    <property type="entry name" value="AAA_16"/>
</dbReference>
<dbReference type="SUPFAM" id="SSF52540">
    <property type="entry name" value="P-loop containing nucleoside triphosphate hydrolases"/>
    <property type="match status" value="1"/>
</dbReference>
<dbReference type="GO" id="GO:0006355">
    <property type="term" value="P:regulation of DNA-templated transcription"/>
    <property type="evidence" value="ECO:0007669"/>
    <property type="project" value="InterPro"/>
</dbReference>
<feature type="domain" description="HTH luxR-type" evidence="3">
    <location>
        <begin position="775"/>
        <end position="840"/>
    </location>
</feature>
<dbReference type="AlphaFoldDB" id="A0A4Y3QPE8"/>
<dbReference type="SMART" id="SM00382">
    <property type="entry name" value="AAA"/>
    <property type="match status" value="1"/>
</dbReference>
<dbReference type="Pfam" id="PF00196">
    <property type="entry name" value="GerE"/>
    <property type="match status" value="1"/>
</dbReference>
<dbReference type="RefSeq" id="WP_141378212.1">
    <property type="nucleotide sequence ID" value="NZ_BJML01000011.1"/>
</dbReference>
<sequence length="841" mass="91671">MPFFGRDRETHVAENTIDARSGSACLFVGEPGIGKTRWARQIAARHDTVVVSASPSERMWPYSGLSATAAALGGARGAAIDRLLARGRDWPEHLLAEEISRTLHLVHDEPAVLVIDDLDEMDSGSVTVLSFVFSRLRGTGLTVIATADSGGDRHDFTGMLHTRVQRLSFDESVDLARSVLGPGTAQAVLYTVAEFTGGDPGSIVRVRLTPREAVGDDPLPLPLRVTDDRARRRRDGRLAGDPRVASLLDLLSVGPVFSFDRLTLIAQEQSVDLDALIDDGLVAVHGEFARIADPARRLRHHASLSADERRRLHAQAAAAHEETHPATFLWHTSFGAPDADREPLLRAAVDLASGGDHLGAIEFAERAMAGDLADDVRCRHLVDLGDALVLQGHDVQGRHYLRRAGRAAEPTLRARAALARLRATAAIEHVVDETALAVAVDADDGRTAEHVLCESALLHLWHGEVGRARLLVEAAIEHGVAAAETAVLVRLLDELGSDTLTEVTVDTGVAALQPDVEVPIEQAVLELSVAILREEYAAARRRIRWLLDGTPRVAPLWRDHLLCLLVTAEVRGGDPLGAREAVAAWRREWVDGRTTDVATILVLASAAALDPLDAQAGDLVRQGRELCRREGTPTLLPWFAVIEGGLALNEGRYDDAVSTMRAAREGIEAEDPALLRVDADLIEALWLSGRHAEAEHELRGFEQAALRSPRRWTTLALARSRAVCASDRDAARAFRTAEAVYRTDDAPSERRRLARARERCGAGEERIVLRRLPRAETHDRTLTPQERDVVALVEKGLRNREIAASLFLSLRTVELRLTGIYRKIGVTSRAQLIARLHNAAS</sequence>
<dbReference type="SUPFAM" id="SSF46894">
    <property type="entry name" value="C-terminal effector domain of the bipartite response regulators"/>
    <property type="match status" value="1"/>
</dbReference>
<dbReference type="InterPro" id="IPR036388">
    <property type="entry name" value="WH-like_DNA-bd_sf"/>
</dbReference>
<dbReference type="PANTHER" id="PTHR16305">
    <property type="entry name" value="TESTICULAR SOLUBLE ADENYLYL CYCLASE"/>
    <property type="match status" value="1"/>
</dbReference>
<dbReference type="PRINTS" id="PR00038">
    <property type="entry name" value="HTHLUXR"/>
</dbReference>
<dbReference type="EMBL" id="BJML01000011">
    <property type="protein sequence ID" value="GEB47021.1"/>
    <property type="molecule type" value="Genomic_DNA"/>
</dbReference>
<dbReference type="GeneID" id="57145647"/>
<dbReference type="SMART" id="SM00421">
    <property type="entry name" value="HTH_LUXR"/>
    <property type="match status" value="1"/>
</dbReference>
<dbReference type="GO" id="GO:0005737">
    <property type="term" value="C:cytoplasm"/>
    <property type="evidence" value="ECO:0007669"/>
    <property type="project" value="TreeGrafter"/>
</dbReference>
<evidence type="ECO:0000259" key="3">
    <source>
        <dbReference type="PROSITE" id="PS50043"/>
    </source>
</evidence>
<proteinExistence type="predicted"/>
<accession>A0A4Y3QPE8</accession>
<evidence type="ECO:0000313" key="4">
    <source>
        <dbReference type="EMBL" id="GEB47021.1"/>
    </source>
</evidence>
<dbReference type="Gene3D" id="1.10.10.10">
    <property type="entry name" value="Winged helix-like DNA-binding domain superfamily/Winged helix DNA-binding domain"/>
    <property type="match status" value="1"/>
</dbReference>
<evidence type="ECO:0000256" key="2">
    <source>
        <dbReference type="ARBA" id="ARBA00022840"/>
    </source>
</evidence>
<dbReference type="InterPro" id="IPR003593">
    <property type="entry name" value="AAA+_ATPase"/>
</dbReference>
<dbReference type="Pfam" id="PF13191">
    <property type="entry name" value="AAA_16"/>
    <property type="match status" value="1"/>
</dbReference>
<dbReference type="Gene3D" id="3.40.50.300">
    <property type="entry name" value="P-loop containing nucleotide triphosphate hydrolases"/>
    <property type="match status" value="1"/>
</dbReference>
<comment type="caution">
    <text evidence="4">The sequence shown here is derived from an EMBL/GenBank/DDBJ whole genome shotgun (WGS) entry which is preliminary data.</text>
</comment>
<evidence type="ECO:0000256" key="1">
    <source>
        <dbReference type="ARBA" id="ARBA00022741"/>
    </source>
</evidence>
<dbReference type="InterPro" id="IPR000792">
    <property type="entry name" value="Tscrpt_reg_LuxR_C"/>
</dbReference>
<dbReference type="CDD" id="cd06170">
    <property type="entry name" value="LuxR_C_like"/>
    <property type="match status" value="1"/>
</dbReference>
<evidence type="ECO:0000313" key="5">
    <source>
        <dbReference type="Proteomes" id="UP000319525"/>
    </source>
</evidence>
<name>A0A4Y3QPE8_MICTE</name>
<gene>
    <name evidence="4" type="ORF">MTE01_29660</name>
</gene>
<dbReference type="OrthoDB" id="5476461at2"/>